<organism evidence="2 4">
    <name type="scientific">Rhizopus oryzae</name>
    <name type="common">Mucormycosis agent</name>
    <name type="synonym">Rhizopus arrhizus var. delemar</name>
    <dbReference type="NCBI Taxonomy" id="64495"/>
    <lineage>
        <taxon>Eukaryota</taxon>
        <taxon>Fungi</taxon>
        <taxon>Fungi incertae sedis</taxon>
        <taxon>Mucoromycota</taxon>
        <taxon>Mucoromycotina</taxon>
        <taxon>Mucoromycetes</taxon>
        <taxon>Mucorales</taxon>
        <taxon>Mucorineae</taxon>
        <taxon>Rhizopodaceae</taxon>
        <taxon>Rhizopus</taxon>
    </lineage>
</organism>
<gene>
    <name evidence="2" type="ORF">G6F51_001135</name>
    <name evidence="1" type="ORF">G6F64_003371</name>
</gene>
<proteinExistence type="predicted"/>
<dbReference type="EMBL" id="JAANIT010000080">
    <property type="protein sequence ID" value="KAG1552577.1"/>
    <property type="molecule type" value="Genomic_DNA"/>
</dbReference>
<evidence type="ECO:0000313" key="4">
    <source>
        <dbReference type="Proteomes" id="UP000717996"/>
    </source>
</evidence>
<evidence type="ECO:0000313" key="2">
    <source>
        <dbReference type="EMBL" id="KAG1552577.1"/>
    </source>
</evidence>
<evidence type="ECO:0000313" key="3">
    <source>
        <dbReference type="Proteomes" id="UP000716291"/>
    </source>
</evidence>
<dbReference type="OrthoDB" id="2229438at2759"/>
<reference evidence="2" key="1">
    <citation type="journal article" date="2020" name="Microb. Genom.">
        <title>Genetic diversity of clinical and environmental Mucorales isolates obtained from an investigation of mucormycosis cases among solid organ transplant recipients.</title>
        <authorList>
            <person name="Nguyen M.H."/>
            <person name="Kaul D."/>
            <person name="Muto C."/>
            <person name="Cheng S.J."/>
            <person name="Richter R.A."/>
            <person name="Bruno V.M."/>
            <person name="Liu G."/>
            <person name="Beyhan S."/>
            <person name="Sundermann A.J."/>
            <person name="Mounaud S."/>
            <person name="Pasculle A.W."/>
            <person name="Nierman W.C."/>
            <person name="Driscoll E."/>
            <person name="Cumbie R."/>
            <person name="Clancy C.J."/>
            <person name="Dupont C.L."/>
        </authorList>
    </citation>
    <scope>NUCLEOTIDE SEQUENCE</scope>
    <source>
        <strain evidence="1">GL11</strain>
        <strain evidence="2">GL16</strain>
    </source>
</reference>
<sequence length="104" mass="12155">MSSNQLQTTIPVKRALFSRLKRFFVDSQSQQLDMKKIMHKNDAAERRHHLESIRRQTQEMKKECLALSSVATHVKQETMKEVQTMREIKAIKGVKAIRSNLAYL</sequence>
<dbReference type="Proteomes" id="UP000717996">
    <property type="component" value="Unassembled WGS sequence"/>
</dbReference>
<keyword evidence="3" id="KW-1185">Reference proteome</keyword>
<evidence type="ECO:0000313" key="1">
    <source>
        <dbReference type="EMBL" id="KAG1312002.1"/>
    </source>
</evidence>
<dbReference type="EMBL" id="JAANQT010000327">
    <property type="protein sequence ID" value="KAG1312002.1"/>
    <property type="molecule type" value="Genomic_DNA"/>
</dbReference>
<dbReference type="Proteomes" id="UP000716291">
    <property type="component" value="Unassembled WGS sequence"/>
</dbReference>
<dbReference type="AlphaFoldDB" id="A0A9P6YNQ5"/>
<comment type="caution">
    <text evidence="2">The sequence shown here is derived from an EMBL/GenBank/DDBJ whole genome shotgun (WGS) entry which is preliminary data.</text>
</comment>
<name>A0A9P6YNQ5_RHIOR</name>
<protein>
    <submittedName>
        <fullName evidence="2">Uncharacterized protein</fullName>
    </submittedName>
</protein>
<accession>A0A9P6YNQ5</accession>